<proteinExistence type="predicted"/>
<organism evidence="2 3">
    <name type="scientific">Elsinoe batatas</name>
    <dbReference type="NCBI Taxonomy" id="2601811"/>
    <lineage>
        <taxon>Eukaryota</taxon>
        <taxon>Fungi</taxon>
        <taxon>Dikarya</taxon>
        <taxon>Ascomycota</taxon>
        <taxon>Pezizomycotina</taxon>
        <taxon>Dothideomycetes</taxon>
        <taxon>Dothideomycetidae</taxon>
        <taxon>Myriangiales</taxon>
        <taxon>Elsinoaceae</taxon>
        <taxon>Elsinoe</taxon>
    </lineage>
</organism>
<evidence type="ECO:0000313" key="3">
    <source>
        <dbReference type="Proteomes" id="UP000809789"/>
    </source>
</evidence>
<sequence length="203" mass="22241">MTLNALSKNCRTLGAAHGCGSEIAALDIDTPAAQAGHLPPPLTAHTEIPRSIQESTRHKLYGTYRHACKRVQWLITSVRPLKSSRKTSPRPLPLSLSASSRAPPSTQTAPRPPWERNSPTLLAIPPLKARAKEVTSPSRWSTNTLTLAHYHPHAGPPSPSRWSTMTLTLVYHDPHASPPSTLLPSFYIDMNKMLITSPHQIPL</sequence>
<accession>A0A8K0KVU9</accession>
<comment type="caution">
    <text evidence="2">The sequence shown here is derived from an EMBL/GenBank/DDBJ whole genome shotgun (WGS) entry which is preliminary data.</text>
</comment>
<dbReference type="EMBL" id="JAESVG020000011">
    <property type="protein sequence ID" value="KAG8622941.1"/>
    <property type="molecule type" value="Genomic_DNA"/>
</dbReference>
<dbReference type="AlphaFoldDB" id="A0A8K0KVU9"/>
<feature type="region of interest" description="Disordered" evidence="1">
    <location>
        <begin position="82"/>
        <end position="120"/>
    </location>
</feature>
<feature type="compositionally biased region" description="Low complexity" evidence="1">
    <location>
        <begin position="93"/>
        <end position="106"/>
    </location>
</feature>
<evidence type="ECO:0000313" key="2">
    <source>
        <dbReference type="EMBL" id="KAG8622941.1"/>
    </source>
</evidence>
<keyword evidence="3" id="KW-1185">Reference proteome</keyword>
<reference evidence="2" key="1">
    <citation type="submission" date="2021-07" db="EMBL/GenBank/DDBJ databases">
        <title>Elsinoe batatas strain:CRI-CJ2 Genome sequencing and assembly.</title>
        <authorList>
            <person name="Huang L."/>
        </authorList>
    </citation>
    <scope>NUCLEOTIDE SEQUENCE</scope>
    <source>
        <strain evidence="2">CRI-CJ2</strain>
    </source>
</reference>
<protein>
    <submittedName>
        <fullName evidence="2">Uncharacterized protein</fullName>
    </submittedName>
</protein>
<dbReference type="Proteomes" id="UP000809789">
    <property type="component" value="Unassembled WGS sequence"/>
</dbReference>
<name>A0A8K0KVU9_9PEZI</name>
<gene>
    <name evidence="2" type="ORF">KVT40_009258</name>
</gene>
<evidence type="ECO:0000256" key="1">
    <source>
        <dbReference type="SAM" id="MobiDB-lite"/>
    </source>
</evidence>